<dbReference type="EMBL" id="CP076723">
    <property type="protein sequence ID" value="QWV92299.1"/>
    <property type="molecule type" value="Genomic_DNA"/>
</dbReference>
<dbReference type="PANTHER" id="PTHR24960">
    <property type="entry name" value="PHOTOSYSTEM I IRON-SULFUR CENTER-RELATED"/>
    <property type="match status" value="1"/>
</dbReference>
<dbReference type="PROSITE" id="PS00198">
    <property type="entry name" value="4FE4S_FER_1"/>
    <property type="match status" value="2"/>
</dbReference>
<keyword evidence="7" id="KW-1185">Reference proteome</keyword>
<proteinExistence type="predicted"/>
<keyword evidence="3" id="KW-0408">Iron</keyword>
<name>A0ABX8J1W0_9BACT</name>
<evidence type="ECO:0000256" key="4">
    <source>
        <dbReference type="ARBA" id="ARBA00023014"/>
    </source>
</evidence>
<dbReference type="InterPro" id="IPR017896">
    <property type="entry name" value="4Fe4S_Fe-S-bd"/>
</dbReference>
<dbReference type="Pfam" id="PF00037">
    <property type="entry name" value="Fer4"/>
    <property type="match status" value="2"/>
</dbReference>
<organism evidence="6 7">
    <name type="scientific">Geomonas oryzisoli</name>
    <dbReference type="NCBI Taxonomy" id="2847992"/>
    <lineage>
        <taxon>Bacteria</taxon>
        <taxon>Pseudomonadati</taxon>
        <taxon>Thermodesulfobacteriota</taxon>
        <taxon>Desulfuromonadia</taxon>
        <taxon>Geobacterales</taxon>
        <taxon>Geobacteraceae</taxon>
        <taxon>Geomonas</taxon>
    </lineage>
</organism>
<dbReference type="RefSeq" id="WP_216799113.1">
    <property type="nucleotide sequence ID" value="NZ_CP076723.1"/>
</dbReference>
<dbReference type="PROSITE" id="PS51379">
    <property type="entry name" value="4FE4S_FER_2"/>
    <property type="match status" value="2"/>
</dbReference>
<dbReference type="InterPro" id="IPR017900">
    <property type="entry name" value="4Fe4S_Fe_S_CS"/>
</dbReference>
<evidence type="ECO:0000259" key="5">
    <source>
        <dbReference type="PROSITE" id="PS51379"/>
    </source>
</evidence>
<dbReference type="InterPro" id="IPR050157">
    <property type="entry name" value="PSI_iron-sulfur_center"/>
</dbReference>
<feature type="domain" description="4Fe-4S ferredoxin-type" evidence="5">
    <location>
        <begin position="363"/>
        <end position="392"/>
    </location>
</feature>
<evidence type="ECO:0000313" key="7">
    <source>
        <dbReference type="Proteomes" id="UP000683557"/>
    </source>
</evidence>
<evidence type="ECO:0000256" key="1">
    <source>
        <dbReference type="ARBA" id="ARBA00022485"/>
    </source>
</evidence>
<accession>A0ABX8J1W0</accession>
<evidence type="ECO:0000256" key="2">
    <source>
        <dbReference type="ARBA" id="ARBA00022723"/>
    </source>
</evidence>
<evidence type="ECO:0000256" key="3">
    <source>
        <dbReference type="ARBA" id="ARBA00023004"/>
    </source>
</evidence>
<keyword evidence="2" id="KW-0479">Metal-binding</keyword>
<feature type="domain" description="4Fe-4S ferredoxin-type" evidence="5">
    <location>
        <begin position="283"/>
        <end position="312"/>
    </location>
</feature>
<reference evidence="6 7" key="1">
    <citation type="submission" date="2021-06" db="EMBL/GenBank/DDBJ databases">
        <title>Gemonas diversity in paddy soil.</title>
        <authorList>
            <person name="Liu G."/>
        </authorList>
    </citation>
    <scope>NUCLEOTIDE SEQUENCE [LARGE SCALE GENOMIC DNA]</scope>
    <source>
        <strain evidence="6 7">RG10</strain>
    </source>
</reference>
<protein>
    <submittedName>
        <fullName evidence="6">4Fe-4S binding protein</fullName>
    </submittedName>
</protein>
<keyword evidence="4" id="KW-0411">Iron-sulfur</keyword>
<keyword evidence="1" id="KW-0004">4Fe-4S</keyword>
<dbReference type="PANTHER" id="PTHR24960:SF79">
    <property type="entry name" value="PHOTOSYSTEM I IRON-SULFUR CENTER"/>
    <property type="match status" value="1"/>
</dbReference>
<sequence>MPAERPNDGYHRLMRRVNKFPQGAPESELLLGIFSILCSDQEAALMSRLPLRPFSATKAARIWHLPADEARALLEKLASRSLLLDIERDGRRVYFLPPPMAGFFEFSLMRLRPDLDQKELARLFFQYINVEDAFIRDLFAGGETSLGRVLVNEEAVADEQACQVLDYERASEVIKSASHIAVGLCYCRHKMAQVDRGCAAPLDICMTLNLAAQSLLRRGVARRVESAEGLDLLQKARDLNLVQCADNVRQQVNFICHCCACCCEALIATRRLAIPNAMYSTNFVQATDADRCSGCGRCAAVCPVGTITMEAQETPLPLPDPPPPGEGMSDGQGLFPAEGMCDVQLLPPEGGGREGGARDSGRPKAQVATDFCLGCGVCVRNCPTGAIRLTPRARRILTPVNTAHRLVLMAIERGKLQNLIFDNQAYLSHRAMAAILGAILKLPPVQRLMAARQLKSRYLERLLARVEVDRFSGYD</sequence>
<evidence type="ECO:0000313" key="6">
    <source>
        <dbReference type="EMBL" id="QWV92299.1"/>
    </source>
</evidence>
<dbReference type="Proteomes" id="UP000683557">
    <property type="component" value="Chromosome"/>
</dbReference>
<gene>
    <name evidence="6" type="ORF">KP004_13890</name>
</gene>